<sequence>MSLTQYATFSSDGETVRLLPSAYLKAKATSDHTVRVLRSKKVRDHLEAAVVYPDGTQSDVFFLTDVLVDFVPGDSETAAWTRGDLPFICDQDPCCDGLCVGASDYTVALEDGSISARPDLERVVQTLRHAVLCDVGLRVGVELDHVDGAVKHMVVEMVSVHLRDLAGTSAPRTVKRAEAPAPSKVVSNRLLAALQQHGLTPDEAREKVDMDRA</sequence>
<protein>
    <submittedName>
        <fullName evidence="1">Uncharacterized protein</fullName>
    </submittedName>
</protein>
<organism evidence="1 2">
    <name type="scientific">Pseudozyma flocculosa PF-1</name>
    <dbReference type="NCBI Taxonomy" id="1277687"/>
    <lineage>
        <taxon>Eukaryota</taxon>
        <taxon>Fungi</taxon>
        <taxon>Dikarya</taxon>
        <taxon>Basidiomycota</taxon>
        <taxon>Ustilaginomycotina</taxon>
        <taxon>Ustilaginomycetes</taxon>
        <taxon>Ustilaginales</taxon>
        <taxon>Ustilaginaceae</taxon>
        <taxon>Pseudozyma</taxon>
    </lineage>
</organism>
<dbReference type="AlphaFoldDB" id="A0A061H3G5"/>
<dbReference type="EMBL" id="KE361641">
    <property type="protein sequence ID" value="EPQ27018.1"/>
    <property type="molecule type" value="Genomic_DNA"/>
</dbReference>
<dbReference type="Proteomes" id="UP000053664">
    <property type="component" value="Unassembled WGS sequence"/>
</dbReference>
<dbReference type="HOGENOM" id="CLU_1294914_0_0_1"/>
<name>A0A061H3G5_9BASI</name>
<dbReference type="KEGG" id="pfp:PFL1_05302"/>
<accession>A0A061H3G5</accession>
<proteinExistence type="predicted"/>
<gene>
    <name evidence="1" type="ORF">PFL1_05302</name>
</gene>
<dbReference type="GeneID" id="19319396"/>
<dbReference type="RefSeq" id="XP_007881026.1">
    <property type="nucleotide sequence ID" value="XM_007882835.1"/>
</dbReference>
<reference evidence="1 2" key="1">
    <citation type="journal article" date="2013" name="Plant Cell">
        <title>The transition from a phytopathogenic smut ancestor to an anamorphic biocontrol agent deciphered by comparative whole-genome analysis.</title>
        <authorList>
            <person name="Lefebvre F."/>
            <person name="Joly D.L."/>
            <person name="Labbe C."/>
            <person name="Teichmann B."/>
            <person name="Linning R."/>
            <person name="Belzile F."/>
            <person name="Bakkeren G."/>
            <person name="Belanger R.R."/>
        </authorList>
    </citation>
    <scope>NUCLEOTIDE SEQUENCE [LARGE SCALE GENOMIC DNA]</scope>
    <source>
        <strain evidence="1 2">PF-1</strain>
    </source>
</reference>
<evidence type="ECO:0000313" key="2">
    <source>
        <dbReference type="Proteomes" id="UP000053664"/>
    </source>
</evidence>
<evidence type="ECO:0000313" key="1">
    <source>
        <dbReference type="EMBL" id="EPQ27018.1"/>
    </source>
</evidence>